<feature type="transmembrane region" description="Helical" evidence="1">
    <location>
        <begin position="212"/>
        <end position="236"/>
    </location>
</feature>
<feature type="transmembrane region" description="Helical" evidence="1">
    <location>
        <begin position="134"/>
        <end position="152"/>
    </location>
</feature>
<protein>
    <submittedName>
        <fullName evidence="2">Uncharacterized protein</fullName>
    </submittedName>
</protein>
<comment type="caution">
    <text evidence="2">The sequence shown here is derived from an EMBL/GenBank/DDBJ whole genome shotgun (WGS) entry which is preliminary data.</text>
</comment>
<evidence type="ECO:0000313" key="2">
    <source>
        <dbReference type="EMBL" id="KAF7340744.1"/>
    </source>
</evidence>
<evidence type="ECO:0000256" key="1">
    <source>
        <dbReference type="SAM" id="Phobius"/>
    </source>
</evidence>
<dbReference type="AlphaFoldDB" id="A0A8H6XHX2"/>
<dbReference type="EMBL" id="JACAZH010000029">
    <property type="protein sequence ID" value="KAF7340744.1"/>
    <property type="molecule type" value="Genomic_DNA"/>
</dbReference>
<dbReference type="Proteomes" id="UP000623467">
    <property type="component" value="Unassembled WGS sequence"/>
</dbReference>
<gene>
    <name evidence="2" type="ORF">MSAN_02102800</name>
</gene>
<name>A0A8H6XHX2_9AGAR</name>
<accession>A0A8H6XHX2</accession>
<feature type="transmembrane region" description="Helical" evidence="1">
    <location>
        <begin position="27"/>
        <end position="45"/>
    </location>
</feature>
<evidence type="ECO:0000313" key="3">
    <source>
        <dbReference type="Proteomes" id="UP000623467"/>
    </source>
</evidence>
<keyword evidence="1" id="KW-0472">Membrane</keyword>
<feature type="transmembrane region" description="Helical" evidence="1">
    <location>
        <begin position="164"/>
        <end position="191"/>
    </location>
</feature>
<keyword evidence="1" id="KW-1133">Transmembrane helix</keyword>
<dbReference type="OrthoDB" id="3019750at2759"/>
<sequence>MQYTLDPDLDSAWSCLLKAFSETGVSLVLYGIYICLFLLSIYVLARRREAHGKQLLMAWSCVIAAGGTAQLAVTIAQAVEMAGLFANLLHGQVLNRHSTRLLTAQNALGAMNIFARDSLYLYRCYAIWEYRWKIVVLPGLCMLSIFVIGILGATTGLRYTEPQIVYGLGAATNLILTALTGEARAAGRLLWIRGTTSRYGVNNAFRARCNRAIGMVLESGAIYCIAAIFILITASINAPETYFIELGFIAQT</sequence>
<keyword evidence="1" id="KW-0812">Transmembrane</keyword>
<proteinExistence type="predicted"/>
<reference evidence="2" key="1">
    <citation type="submission" date="2020-05" db="EMBL/GenBank/DDBJ databases">
        <title>Mycena genomes resolve the evolution of fungal bioluminescence.</title>
        <authorList>
            <person name="Tsai I.J."/>
        </authorList>
    </citation>
    <scope>NUCLEOTIDE SEQUENCE</scope>
    <source>
        <strain evidence="2">160909Yilan</strain>
    </source>
</reference>
<keyword evidence="3" id="KW-1185">Reference proteome</keyword>
<organism evidence="2 3">
    <name type="scientific">Mycena sanguinolenta</name>
    <dbReference type="NCBI Taxonomy" id="230812"/>
    <lineage>
        <taxon>Eukaryota</taxon>
        <taxon>Fungi</taxon>
        <taxon>Dikarya</taxon>
        <taxon>Basidiomycota</taxon>
        <taxon>Agaricomycotina</taxon>
        <taxon>Agaricomycetes</taxon>
        <taxon>Agaricomycetidae</taxon>
        <taxon>Agaricales</taxon>
        <taxon>Marasmiineae</taxon>
        <taxon>Mycenaceae</taxon>
        <taxon>Mycena</taxon>
    </lineage>
</organism>